<proteinExistence type="predicted"/>
<dbReference type="GO" id="GO:0005634">
    <property type="term" value="C:nucleus"/>
    <property type="evidence" value="ECO:0007669"/>
    <property type="project" value="UniProtKB-ARBA"/>
</dbReference>
<dbReference type="GO" id="GO:0015074">
    <property type="term" value="P:DNA integration"/>
    <property type="evidence" value="ECO:0007669"/>
    <property type="project" value="UniProtKB-KW"/>
</dbReference>
<dbReference type="InterPro" id="IPR036397">
    <property type="entry name" value="RNaseH_sf"/>
</dbReference>
<evidence type="ECO:0000256" key="11">
    <source>
        <dbReference type="ARBA" id="ARBA00022932"/>
    </source>
</evidence>
<dbReference type="EMBL" id="AVOT02057559">
    <property type="protein sequence ID" value="MBW0551634.1"/>
    <property type="molecule type" value="Genomic_DNA"/>
</dbReference>
<dbReference type="GO" id="GO:0003723">
    <property type="term" value="F:RNA binding"/>
    <property type="evidence" value="ECO:0007669"/>
    <property type="project" value="UniProtKB-KW"/>
</dbReference>
<evidence type="ECO:0000256" key="7">
    <source>
        <dbReference type="ARBA" id="ARBA00022842"/>
    </source>
</evidence>
<evidence type="ECO:0000256" key="1">
    <source>
        <dbReference type="ARBA" id="ARBA00022578"/>
    </source>
</evidence>
<comment type="caution">
    <text evidence="17">The sequence shown here is derived from an EMBL/GenBank/DDBJ whole genome shotgun (WGS) entry which is preliminary data.</text>
</comment>
<keyword evidence="8" id="KW-0694">RNA-binding</keyword>
<keyword evidence="11" id="KW-0808">Transferase</keyword>
<dbReference type="GO" id="GO:0006310">
    <property type="term" value="P:DNA recombination"/>
    <property type="evidence" value="ECO:0007669"/>
    <property type="project" value="UniProtKB-KW"/>
</dbReference>
<gene>
    <name evidence="17" type="ORF">O181_091349</name>
</gene>
<keyword evidence="3" id="KW-0540">Nuclease</keyword>
<feature type="domain" description="Integrase catalytic" evidence="16">
    <location>
        <begin position="26"/>
        <end position="197"/>
    </location>
</feature>
<keyword evidence="1" id="KW-0815">Transposition</keyword>
<keyword evidence="7" id="KW-0460">Magnesium</keyword>
<evidence type="ECO:0000256" key="2">
    <source>
        <dbReference type="ARBA" id="ARBA00022695"/>
    </source>
</evidence>
<evidence type="ECO:0000313" key="18">
    <source>
        <dbReference type="Proteomes" id="UP000765509"/>
    </source>
</evidence>
<evidence type="ECO:0000256" key="3">
    <source>
        <dbReference type="ARBA" id="ARBA00022722"/>
    </source>
</evidence>
<dbReference type="OrthoDB" id="6343797at2759"/>
<dbReference type="GO" id="GO:0003964">
    <property type="term" value="F:RNA-directed DNA polymerase activity"/>
    <property type="evidence" value="ECO:0007669"/>
    <property type="project" value="UniProtKB-KW"/>
</dbReference>
<protein>
    <recommendedName>
        <fullName evidence="16">Integrase catalytic domain-containing protein</fullName>
    </recommendedName>
</protein>
<dbReference type="InterPro" id="IPR012337">
    <property type="entry name" value="RNaseH-like_sf"/>
</dbReference>
<organism evidence="17 18">
    <name type="scientific">Austropuccinia psidii MF-1</name>
    <dbReference type="NCBI Taxonomy" id="1389203"/>
    <lineage>
        <taxon>Eukaryota</taxon>
        <taxon>Fungi</taxon>
        <taxon>Dikarya</taxon>
        <taxon>Basidiomycota</taxon>
        <taxon>Pucciniomycotina</taxon>
        <taxon>Pucciniomycetes</taxon>
        <taxon>Pucciniales</taxon>
        <taxon>Sphaerophragmiaceae</taxon>
        <taxon>Austropuccinia</taxon>
    </lineage>
</organism>
<keyword evidence="4" id="KW-0479">Metal-binding</keyword>
<dbReference type="Gene3D" id="3.30.420.10">
    <property type="entry name" value="Ribonuclease H-like superfamily/Ribonuclease H"/>
    <property type="match status" value="1"/>
</dbReference>
<reference evidence="17" key="1">
    <citation type="submission" date="2021-03" db="EMBL/GenBank/DDBJ databases">
        <title>Draft genome sequence of rust myrtle Austropuccinia psidii MF-1, a brazilian biotype.</title>
        <authorList>
            <person name="Quecine M.C."/>
            <person name="Pachon D.M.R."/>
            <person name="Bonatelli M.L."/>
            <person name="Correr F.H."/>
            <person name="Franceschini L.M."/>
            <person name="Leite T.F."/>
            <person name="Margarido G.R.A."/>
            <person name="Almeida C.A."/>
            <person name="Ferrarezi J.A."/>
            <person name="Labate C.A."/>
        </authorList>
    </citation>
    <scope>NUCLEOTIDE SEQUENCE</scope>
    <source>
        <strain evidence="17">MF-1</strain>
    </source>
</reference>
<dbReference type="Pfam" id="PF00665">
    <property type="entry name" value="rve"/>
    <property type="match status" value="1"/>
</dbReference>
<sequence length="310" mass="35439">MFPTTNLSNLHRPTCELCKITKSPLKGSFPTPQRCLQFIHTDLFGPIEVPSNSRYKYCLIVVDGYSRYIWTAFLKSKSEKSIHLQKIYNCIKNQCNEKITNIVSDTESKFKNEQPKTYFQNKGISHLTTTPYTPQQNPFTKRGNCTTITKARCIFKESGLNKSYWAEAVRTTTYLENITPKKYLNYSTPFHNCNKEISNLPNLTADLELQPNINNLNISISNNKKSIEETTNEIQTPPSPKGNPNPANNAPKKKIGTNMNGSPKANHHPMKSMEKSEILETCWNPKDNPNMWPMLSPPFMMTTQNHTNKL</sequence>
<dbReference type="SUPFAM" id="SSF53098">
    <property type="entry name" value="Ribonuclease H-like"/>
    <property type="match status" value="1"/>
</dbReference>
<feature type="region of interest" description="Disordered" evidence="15">
    <location>
        <begin position="229"/>
        <end position="270"/>
    </location>
</feature>
<keyword evidence="18" id="KW-1185">Reference proteome</keyword>
<dbReference type="AlphaFoldDB" id="A0A9Q3IXE8"/>
<dbReference type="GO" id="GO:0032196">
    <property type="term" value="P:transposition"/>
    <property type="evidence" value="ECO:0007669"/>
    <property type="project" value="UniProtKB-KW"/>
</dbReference>
<dbReference type="Proteomes" id="UP000765509">
    <property type="component" value="Unassembled WGS sequence"/>
</dbReference>
<evidence type="ECO:0000256" key="9">
    <source>
        <dbReference type="ARBA" id="ARBA00022908"/>
    </source>
</evidence>
<evidence type="ECO:0000256" key="6">
    <source>
        <dbReference type="ARBA" id="ARBA00022801"/>
    </source>
</evidence>
<evidence type="ECO:0000256" key="5">
    <source>
        <dbReference type="ARBA" id="ARBA00022759"/>
    </source>
</evidence>
<keyword evidence="6" id="KW-0378">Hydrolase</keyword>
<dbReference type="InterPro" id="IPR001584">
    <property type="entry name" value="Integrase_cat-core"/>
</dbReference>
<evidence type="ECO:0000313" key="17">
    <source>
        <dbReference type="EMBL" id="MBW0551634.1"/>
    </source>
</evidence>
<keyword evidence="12" id="KW-0233">DNA recombination</keyword>
<evidence type="ECO:0000256" key="15">
    <source>
        <dbReference type="SAM" id="MobiDB-lite"/>
    </source>
</evidence>
<evidence type="ECO:0000256" key="4">
    <source>
        <dbReference type="ARBA" id="ARBA00022723"/>
    </source>
</evidence>
<evidence type="ECO:0000256" key="8">
    <source>
        <dbReference type="ARBA" id="ARBA00022884"/>
    </source>
</evidence>
<evidence type="ECO:0000256" key="13">
    <source>
        <dbReference type="ARBA" id="ARBA00048173"/>
    </source>
</evidence>
<evidence type="ECO:0000256" key="10">
    <source>
        <dbReference type="ARBA" id="ARBA00022918"/>
    </source>
</evidence>
<evidence type="ECO:0000259" key="16">
    <source>
        <dbReference type="PROSITE" id="PS50994"/>
    </source>
</evidence>
<keyword evidence="11" id="KW-0239">DNA-directed DNA polymerase</keyword>
<dbReference type="GO" id="GO:0004519">
    <property type="term" value="F:endonuclease activity"/>
    <property type="evidence" value="ECO:0007669"/>
    <property type="project" value="UniProtKB-KW"/>
</dbReference>
<dbReference type="PANTHER" id="PTHR42648:SF11">
    <property type="entry name" value="TRANSPOSON TY4-P GAG-POL POLYPROTEIN"/>
    <property type="match status" value="1"/>
</dbReference>
<comment type="catalytic activity">
    <reaction evidence="13">
        <text>DNA(n) + a 2'-deoxyribonucleoside 5'-triphosphate = DNA(n+1) + diphosphate</text>
        <dbReference type="Rhea" id="RHEA:22508"/>
        <dbReference type="Rhea" id="RHEA-COMP:17339"/>
        <dbReference type="Rhea" id="RHEA-COMP:17340"/>
        <dbReference type="ChEBI" id="CHEBI:33019"/>
        <dbReference type="ChEBI" id="CHEBI:61560"/>
        <dbReference type="ChEBI" id="CHEBI:173112"/>
        <dbReference type="EC" id="2.7.7.49"/>
    </reaction>
</comment>
<evidence type="ECO:0000256" key="12">
    <source>
        <dbReference type="ARBA" id="ARBA00023172"/>
    </source>
</evidence>
<dbReference type="GO" id="GO:0003887">
    <property type="term" value="F:DNA-directed DNA polymerase activity"/>
    <property type="evidence" value="ECO:0007669"/>
    <property type="project" value="UniProtKB-KW"/>
</dbReference>
<dbReference type="InterPro" id="IPR039537">
    <property type="entry name" value="Retrotran_Ty1/copia-like"/>
</dbReference>
<keyword evidence="10" id="KW-0695">RNA-directed DNA polymerase</keyword>
<comment type="catalytic activity">
    <reaction evidence="14">
        <text>DNA(n) + a 2'-deoxyribonucleoside 5'-triphosphate = DNA(n+1) + diphosphate</text>
        <dbReference type="Rhea" id="RHEA:22508"/>
        <dbReference type="Rhea" id="RHEA-COMP:17339"/>
        <dbReference type="Rhea" id="RHEA-COMP:17340"/>
        <dbReference type="ChEBI" id="CHEBI:33019"/>
        <dbReference type="ChEBI" id="CHEBI:61560"/>
        <dbReference type="ChEBI" id="CHEBI:173112"/>
        <dbReference type="EC" id="2.7.7.7"/>
    </reaction>
</comment>
<accession>A0A9Q3IXE8</accession>
<keyword evidence="5" id="KW-0255">Endonuclease</keyword>
<dbReference type="PROSITE" id="PS50994">
    <property type="entry name" value="INTEGRASE"/>
    <property type="match status" value="1"/>
</dbReference>
<keyword evidence="2" id="KW-0548">Nucleotidyltransferase</keyword>
<dbReference type="GO" id="GO:0046872">
    <property type="term" value="F:metal ion binding"/>
    <property type="evidence" value="ECO:0007669"/>
    <property type="project" value="UniProtKB-KW"/>
</dbReference>
<evidence type="ECO:0000256" key="14">
    <source>
        <dbReference type="ARBA" id="ARBA00049244"/>
    </source>
</evidence>
<keyword evidence="9" id="KW-0229">DNA integration</keyword>
<dbReference type="PANTHER" id="PTHR42648">
    <property type="entry name" value="TRANSPOSASE, PUTATIVE-RELATED"/>
    <property type="match status" value="1"/>
</dbReference>
<dbReference type="GO" id="GO:0016787">
    <property type="term" value="F:hydrolase activity"/>
    <property type="evidence" value="ECO:0007669"/>
    <property type="project" value="UniProtKB-KW"/>
</dbReference>
<name>A0A9Q3IXE8_9BASI</name>